<feature type="domain" description="Peptidase S54 rhomboid" evidence="7">
    <location>
        <begin position="26"/>
        <end position="163"/>
    </location>
</feature>
<reference evidence="8" key="1">
    <citation type="submission" date="2021-01" db="EMBL/GenBank/DDBJ databases">
        <authorList>
            <person name="Corre E."/>
            <person name="Pelletier E."/>
            <person name="Niang G."/>
            <person name="Scheremetjew M."/>
            <person name="Finn R."/>
            <person name="Kale V."/>
            <person name="Holt S."/>
            <person name="Cochrane G."/>
            <person name="Meng A."/>
            <person name="Brown T."/>
            <person name="Cohen L."/>
        </authorList>
    </citation>
    <scope>NUCLEOTIDE SEQUENCE</scope>
    <source>
        <strain evidence="8">CCMP2329</strain>
    </source>
</reference>
<proteinExistence type="inferred from homology"/>
<feature type="transmembrane region" description="Helical" evidence="6">
    <location>
        <begin position="91"/>
        <end position="109"/>
    </location>
</feature>
<sequence>MYGLQVATQDAITAWGAKVNQLIVAGQYWRLITPAFFHGNLMHLAVNCYSLYNIAPALERLCGSKRLVVTYMVAAVAGNIASFYGSAAPSLGASGAVFGLGGALAMYFYQNKSLYGKRSDYVLKQLWQTLLINMAYGFANPRIDNWGHAGGLVGGAVVAYMLGPTLKLIETKSGKRYLTDCPPIPLLANPPVRIS</sequence>
<dbReference type="EMBL" id="HBFV01001157">
    <property type="protein sequence ID" value="CAD8928440.1"/>
    <property type="molecule type" value="Transcribed_RNA"/>
</dbReference>
<dbReference type="PANTHER" id="PTHR43731:SF26">
    <property type="entry name" value="RHOMBOID-LIKE PROTEIN 10, CHLOROPLASTIC"/>
    <property type="match status" value="1"/>
</dbReference>
<dbReference type="InterPro" id="IPR022764">
    <property type="entry name" value="Peptidase_S54_rhomboid_dom"/>
</dbReference>
<keyword evidence="4 6" id="KW-1133">Transmembrane helix</keyword>
<dbReference type="Gene3D" id="1.20.1540.10">
    <property type="entry name" value="Rhomboid-like"/>
    <property type="match status" value="1"/>
</dbReference>
<organism evidence="8">
    <name type="scientific">Picochlorum oklahomense</name>
    <dbReference type="NCBI Taxonomy" id="249345"/>
    <lineage>
        <taxon>Eukaryota</taxon>
        <taxon>Viridiplantae</taxon>
        <taxon>Chlorophyta</taxon>
        <taxon>core chlorophytes</taxon>
        <taxon>Trebouxiophyceae</taxon>
        <taxon>Trebouxiophyceae incertae sedis</taxon>
        <taxon>Picochlorum</taxon>
    </lineage>
</organism>
<evidence type="ECO:0000256" key="2">
    <source>
        <dbReference type="ARBA" id="ARBA00009045"/>
    </source>
</evidence>
<accession>A0A7S1CVT9</accession>
<evidence type="ECO:0000313" key="8">
    <source>
        <dbReference type="EMBL" id="CAD8928440.1"/>
    </source>
</evidence>
<dbReference type="InterPro" id="IPR050925">
    <property type="entry name" value="Rhomboid_protease_S54"/>
</dbReference>
<dbReference type="InterPro" id="IPR035952">
    <property type="entry name" value="Rhomboid-like_sf"/>
</dbReference>
<evidence type="ECO:0000256" key="1">
    <source>
        <dbReference type="ARBA" id="ARBA00004141"/>
    </source>
</evidence>
<name>A0A7S1CVT9_9CHLO</name>
<comment type="subcellular location">
    <subcellularLocation>
        <location evidence="1">Membrane</location>
        <topology evidence="1">Multi-pass membrane protein</topology>
    </subcellularLocation>
</comment>
<dbReference type="AlphaFoldDB" id="A0A7S1CVT9"/>
<dbReference type="Pfam" id="PF01694">
    <property type="entry name" value="Rhomboid"/>
    <property type="match status" value="1"/>
</dbReference>
<evidence type="ECO:0000256" key="3">
    <source>
        <dbReference type="ARBA" id="ARBA00022692"/>
    </source>
</evidence>
<evidence type="ECO:0000256" key="6">
    <source>
        <dbReference type="SAM" id="Phobius"/>
    </source>
</evidence>
<dbReference type="PANTHER" id="PTHR43731">
    <property type="entry name" value="RHOMBOID PROTEASE"/>
    <property type="match status" value="1"/>
</dbReference>
<feature type="transmembrane region" description="Helical" evidence="6">
    <location>
        <begin position="67"/>
        <end position="85"/>
    </location>
</feature>
<evidence type="ECO:0000259" key="7">
    <source>
        <dbReference type="Pfam" id="PF01694"/>
    </source>
</evidence>
<comment type="similarity">
    <text evidence="2">Belongs to the peptidase S54 family.</text>
</comment>
<dbReference type="GO" id="GO:0016020">
    <property type="term" value="C:membrane"/>
    <property type="evidence" value="ECO:0007669"/>
    <property type="project" value="UniProtKB-SubCell"/>
</dbReference>
<dbReference type="SUPFAM" id="SSF144091">
    <property type="entry name" value="Rhomboid-like"/>
    <property type="match status" value="1"/>
</dbReference>
<keyword evidence="5 6" id="KW-0472">Membrane</keyword>
<dbReference type="GO" id="GO:0004252">
    <property type="term" value="F:serine-type endopeptidase activity"/>
    <property type="evidence" value="ECO:0007669"/>
    <property type="project" value="InterPro"/>
</dbReference>
<gene>
    <name evidence="8" type="ORF">POKL1161_LOCUS793</name>
</gene>
<evidence type="ECO:0000256" key="4">
    <source>
        <dbReference type="ARBA" id="ARBA00022989"/>
    </source>
</evidence>
<keyword evidence="3 6" id="KW-0812">Transmembrane</keyword>
<evidence type="ECO:0000256" key="5">
    <source>
        <dbReference type="ARBA" id="ARBA00023136"/>
    </source>
</evidence>
<protein>
    <recommendedName>
        <fullName evidence="7">Peptidase S54 rhomboid domain-containing protein</fullName>
    </recommendedName>
</protein>